<dbReference type="AlphaFoldDB" id="A0A1B6NY42"/>
<reference evidence="1" key="1">
    <citation type="submission" date="2013-11" db="EMBL/GenBank/DDBJ databases">
        <title>Microbial diversity, functional groups and degradation webs in Northern and Southern Mediterranean and Red Sea marine crude oil polluted sites.</title>
        <authorList>
            <person name="Daffonchio D."/>
            <person name="Mapelli F."/>
            <person name="Ferrer M."/>
            <person name="Richter M."/>
            <person name="Cherif A."/>
            <person name="Malkawi H.I."/>
            <person name="Yakimov M.M."/>
            <person name="Abdel-Fattah Y.R."/>
            <person name="Blaghen M."/>
            <person name="Golyshin P.N."/>
            <person name="Kalogerakis N."/>
            <person name="Boon N."/>
            <person name="Magagnini M."/>
            <person name="Fava F."/>
        </authorList>
    </citation>
    <scope>NUCLEOTIDE SEQUENCE</scope>
</reference>
<protein>
    <submittedName>
        <fullName evidence="1">Uncharacterized protein</fullName>
    </submittedName>
</protein>
<gene>
    <name evidence="1" type="ORF">MGSAQ_000183</name>
</gene>
<accession>A0A1B6NY42</accession>
<organism evidence="1">
    <name type="scientific">marine sediment metagenome</name>
    <dbReference type="NCBI Taxonomy" id="412755"/>
    <lineage>
        <taxon>unclassified sequences</taxon>
        <taxon>metagenomes</taxon>
        <taxon>ecological metagenomes</taxon>
    </lineage>
</organism>
<name>A0A1B6NY42_9ZZZZ</name>
<evidence type="ECO:0000313" key="1">
    <source>
        <dbReference type="EMBL" id="KTF08321.1"/>
    </source>
</evidence>
<dbReference type="EMBL" id="AYSL01000027">
    <property type="protein sequence ID" value="KTF08321.1"/>
    <property type="molecule type" value="Genomic_DNA"/>
</dbReference>
<sequence>MMSVRRSSPKLSRISIISLEIMLISLSKSPRIDSK</sequence>
<proteinExistence type="predicted"/>
<comment type="caution">
    <text evidence="1">The sequence shown here is derived from an EMBL/GenBank/DDBJ whole genome shotgun (WGS) entry which is preliminary data.</text>
</comment>